<dbReference type="GO" id="GO:0030791">
    <property type="term" value="F:arsenite methyltransferase activity"/>
    <property type="evidence" value="ECO:0007669"/>
    <property type="project" value="UniProtKB-EC"/>
</dbReference>
<proteinExistence type="inferred from homology"/>
<evidence type="ECO:0000256" key="4">
    <source>
        <dbReference type="ARBA" id="ARBA00034521"/>
    </source>
</evidence>
<name>A0A2D0MZI6_FLAN2</name>
<comment type="caution">
    <text evidence="10">The sequence shown here is derived from an EMBL/GenBank/DDBJ whole genome shotgun (WGS) entry which is preliminary data.</text>
</comment>
<dbReference type="EMBL" id="PDUD01000052">
    <property type="protein sequence ID" value="PHN01590.1"/>
    <property type="molecule type" value="Genomic_DNA"/>
</dbReference>
<dbReference type="InterPro" id="IPR026669">
    <property type="entry name" value="Arsenite_MeTrfase-like"/>
</dbReference>
<keyword evidence="2" id="KW-0949">S-adenosyl-L-methionine</keyword>
<dbReference type="GO" id="GO:0032259">
    <property type="term" value="P:methylation"/>
    <property type="evidence" value="ECO:0007669"/>
    <property type="project" value="UniProtKB-KW"/>
</dbReference>
<dbReference type="CDD" id="cd02440">
    <property type="entry name" value="AdoMet_MTases"/>
    <property type="match status" value="1"/>
</dbReference>
<dbReference type="EC" id="2.1.1.137" evidence="4"/>
<evidence type="ECO:0000313" key="11">
    <source>
        <dbReference type="Proteomes" id="UP000223913"/>
    </source>
</evidence>
<evidence type="ECO:0000256" key="7">
    <source>
        <dbReference type="ARBA" id="ARBA00047943"/>
    </source>
</evidence>
<comment type="catalytic activity">
    <reaction evidence="6">
        <text>arsenic triglutathione + [thioredoxin]-dithiol + S-adenosyl-L-methionine + 2 H2O = methylarsonous acid + [thioredoxin]-disulfide + 3 glutathione + S-adenosyl-L-homocysteine + H(+)</text>
        <dbReference type="Rhea" id="RHEA:69460"/>
        <dbReference type="Rhea" id="RHEA-COMP:10698"/>
        <dbReference type="Rhea" id="RHEA-COMP:10700"/>
        <dbReference type="ChEBI" id="CHEBI:15377"/>
        <dbReference type="ChEBI" id="CHEBI:15378"/>
        <dbReference type="ChEBI" id="CHEBI:17826"/>
        <dbReference type="ChEBI" id="CHEBI:29950"/>
        <dbReference type="ChEBI" id="CHEBI:50058"/>
        <dbReference type="ChEBI" id="CHEBI:57856"/>
        <dbReference type="ChEBI" id="CHEBI:57925"/>
        <dbReference type="ChEBI" id="CHEBI:59789"/>
        <dbReference type="ChEBI" id="CHEBI:183640"/>
        <dbReference type="EC" id="2.1.1.137"/>
    </reaction>
</comment>
<evidence type="ECO:0000256" key="8">
    <source>
        <dbReference type="ARBA" id="ARBA00048428"/>
    </source>
</evidence>
<evidence type="ECO:0000256" key="6">
    <source>
        <dbReference type="ARBA" id="ARBA00047941"/>
    </source>
</evidence>
<reference evidence="10 11" key="1">
    <citation type="submission" date="2017-10" db="EMBL/GenBank/DDBJ databases">
        <title>The draft genome sequence of Lewinella nigricans NBRC 102662.</title>
        <authorList>
            <person name="Wang K."/>
        </authorList>
    </citation>
    <scope>NUCLEOTIDE SEQUENCE [LARGE SCALE GENOMIC DNA]</scope>
    <source>
        <strain evidence="10 11">NBRC 102662</strain>
    </source>
</reference>
<evidence type="ECO:0000256" key="1">
    <source>
        <dbReference type="ARBA" id="ARBA00022679"/>
    </source>
</evidence>
<evidence type="ECO:0000313" key="10">
    <source>
        <dbReference type="EMBL" id="PHN01590.1"/>
    </source>
</evidence>
<evidence type="ECO:0000259" key="9">
    <source>
        <dbReference type="Pfam" id="PF13847"/>
    </source>
</evidence>
<evidence type="ECO:0000256" key="3">
    <source>
        <dbReference type="ARBA" id="ARBA00034487"/>
    </source>
</evidence>
<keyword evidence="10" id="KW-0489">Methyltransferase</keyword>
<evidence type="ECO:0000256" key="2">
    <source>
        <dbReference type="ARBA" id="ARBA00022691"/>
    </source>
</evidence>
<accession>A0A2D0MZI6</accession>
<keyword evidence="11" id="KW-1185">Reference proteome</keyword>
<dbReference type="Proteomes" id="UP000223913">
    <property type="component" value="Unassembled WGS sequence"/>
</dbReference>
<dbReference type="AlphaFoldDB" id="A0A2D0MZI6"/>
<dbReference type="OrthoDB" id="9770553at2"/>
<gene>
    <name evidence="10" type="ORF">CRP01_36435</name>
</gene>
<organism evidence="10 11">
    <name type="scientific">Flavilitoribacter nigricans (strain ATCC 23147 / DSM 23189 / NBRC 102662 / NCIMB 1420 / SS-2)</name>
    <name type="common">Lewinella nigricans</name>
    <dbReference type="NCBI Taxonomy" id="1122177"/>
    <lineage>
        <taxon>Bacteria</taxon>
        <taxon>Pseudomonadati</taxon>
        <taxon>Bacteroidota</taxon>
        <taxon>Saprospiria</taxon>
        <taxon>Saprospirales</taxon>
        <taxon>Lewinellaceae</taxon>
        <taxon>Flavilitoribacter</taxon>
    </lineage>
</organism>
<keyword evidence="1 10" id="KW-0808">Transferase</keyword>
<dbReference type="Gene3D" id="3.40.50.150">
    <property type="entry name" value="Vaccinia Virus protein VP39"/>
    <property type="match status" value="1"/>
</dbReference>
<sequence length="262" mass="28797">MQTLAAPVRSQINHQELEQRVKRMYRAVALNPAERYHFEMGRNLAERLGYPAGALDRVPAAAIDSFAGVGYYFDLARLKKGEAVVDLGSGSGMDAFFAANAVGPQGEVIGLDMTPEQLHKSRDLQHQYRFSNIHFLESYIEEPCIVSNCIDAVISNGVINLSSRKEQVFREAARILKPGGRLVLSDIVTTKPLPEKISCNVSLWAACIGGAIPETRYLDLIEAAGMRVRIVRENPYAFLSKGAQGASRDYGIKSLSILAVKE</sequence>
<comment type="similarity">
    <text evidence="3">Belongs to the methyltransferase superfamily. Arsenite methyltransferase family.</text>
</comment>
<dbReference type="PANTHER" id="PTHR43675:SF8">
    <property type="entry name" value="ARSENITE METHYLTRANSFERASE"/>
    <property type="match status" value="1"/>
</dbReference>
<dbReference type="InterPro" id="IPR029063">
    <property type="entry name" value="SAM-dependent_MTases_sf"/>
</dbReference>
<dbReference type="InterPro" id="IPR025714">
    <property type="entry name" value="Methyltranfer_dom"/>
</dbReference>
<evidence type="ECO:0000256" key="5">
    <source>
        <dbReference type="ARBA" id="ARBA00034545"/>
    </source>
</evidence>
<dbReference type="RefSeq" id="WP_099155022.1">
    <property type="nucleotide sequence ID" value="NZ_PDUD01000052.1"/>
</dbReference>
<comment type="catalytic activity">
    <reaction evidence="8">
        <text>arsenic triglutathione + 3 [thioredoxin]-dithiol + 3 S-adenosyl-L-methionine = trimethylarsine + 3 [thioredoxin]-disulfide + 3 glutathione + 3 S-adenosyl-L-homocysteine + 3 H(+)</text>
        <dbReference type="Rhea" id="RHEA:69432"/>
        <dbReference type="Rhea" id="RHEA-COMP:10698"/>
        <dbReference type="Rhea" id="RHEA-COMP:10700"/>
        <dbReference type="ChEBI" id="CHEBI:15378"/>
        <dbReference type="ChEBI" id="CHEBI:27130"/>
        <dbReference type="ChEBI" id="CHEBI:29950"/>
        <dbReference type="ChEBI" id="CHEBI:50058"/>
        <dbReference type="ChEBI" id="CHEBI:57856"/>
        <dbReference type="ChEBI" id="CHEBI:57925"/>
        <dbReference type="ChEBI" id="CHEBI:59789"/>
        <dbReference type="ChEBI" id="CHEBI:183640"/>
        <dbReference type="EC" id="2.1.1.137"/>
    </reaction>
</comment>
<dbReference type="PANTHER" id="PTHR43675">
    <property type="entry name" value="ARSENITE METHYLTRANSFERASE"/>
    <property type="match status" value="1"/>
</dbReference>
<protein>
    <recommendedName>
        <fullName evidence="5">Arsenite methyltransferase</fullName>
        <ecNumber evidence="4">2.1.1.137</ecNumber>
    </recommendedName>
</protein>
<dbReference type="SUPFAM" id="SSF53335">
    <property type="entry name" value="S-adenosyl-L-methionine-dependent methyltransferases"/>
    <property type="match status" value="1"/>
</dbReference>
<comment type="catalytic activity">
    <reaction evidence="7">
        <text>arsenic triglutathione + 2 [thioredoxin]-dithiol + 2 S-adenosyl-L-methionine + H2O = dimethylarsinous acid + 2 [thioredoxin]-disulfide + 3 glutathione + 2 S-adenosyl-L-homocysteine + 2 H(+)</text>
        <dbReference type="Rhea" id="RHEA:69464"/>
        <dbReference type="Rhea" id="RHEA-COMP:10698"/>
        <dbReference type="Rhea" id="RHEA-COMP:10700"/>
        <dbReference type="ChEBI" id="CHEBI:15377"/>
        <dbReference type="ChEBI" id="CHEBI:15378"/>
        <dbReference type="ChEBI" id="CHEBI:23808"/>
        <dbReference type="ChEBI" id="CHEBI:29950"/>
        <dbReference type="ChEBI" id="CHEBI:50058"/>
        <dbReference type="ChEBI" id="CHEBI:57856"/>
        <dbReference type="ChEBI" id="CHEBI:57925"/>
        <dbReference type="ChEBI" id="CHEBI:59789"/>
        <dbReference type="ChEBI" id="CHEBI:183640"/>
        <dbReference type="EC" id="2.1.1.137"/>
    </reaction>
</comment>
<feature type="domain" description="Methyltransferase" evidence="9">
    <location>
        <begin position="79"/>
        <end position="225"/>
    </location>
</feature>
<dbReference type="Pfam" id="PF13847">
    <property type="entry name" value="Methyltransf_31"/>
    <property type="match status" value="1"/>
</dbReference>